<keyword evidence="9" id="KW-0448">Lipopolysaccharide biosynthesis</keyword>
<dbReference type="FunFam" id="3.40.50.2000:FF:000032">
    <property type="entry name" value="3-deoxy-D-manno-octulosonic acid transferase"/>
    <property type="match status" value="1"/>
</dbReference>
<dbReference type="GO" id="GO:0005886">
    <property type="term" value="C:plasma membrane"/>
    <property type="evidence" value="ECO:0007669"/>
    <property type="project" value="UniProtKB-SubCell"/>
</dbReference>
<comment type="similarity">
    <text evidence="2">Belongs to the glycosyltransferase group 1 family. Glycosyltransferase 30 subfamily.</text>
</comment>
<evidence type="ECO:0000313" key="12">
    <source>
        <dbReference type="Proteomes" id="UP000019141"/>
    </source>
</evidence>
<dbReference type="HOGENOM" id="CLU_036146_2_0_7"/>
<dbReference type="AlphaFoldDB" id="W4LYC2"/>
<comment type="function">
    <text evidence="9">Involved in lipopolysaccharide (LPS) biosynthesis. Catalyzes the transfer of 3-deoxy-D-manno-octulosonate (Kdo) residue(s) from CMP-Kdo to lipid IV(A), the tetraacyldisaccharide-1,4'-bisphosphate precursor of lipid A.</text>
</comment>
<organism evidence="11 12">
    <name type="scientific">Entotheonella factor</name>
    <dbReference type="NCBI Taxonomy" id="1429438"/>
    <lineage>
        <taxon>Bacteria</taxon>
        <taxon>Pseudomonadati</taxon>
        <taxon>Nitrospinota/Tectimicrobiota group</taxon>
        <taxon>Candidatus Tectimicrobiota</taxon>
        <taxon>Candidatus Entotheonellia</taxon>
        <taxon>Candidatus Entotheonellales</taxon>
        <taxon>Candidatus Entotheonellaceae</taxon>
        <taxon>Candidatus Entotheonella</taxon>
    </lineage>
</organism>
<dbReference type="InterPro" id="IPR007507">
    <property type="entry name" value="Glycos_transf_N"/>
</dbReference>
<comment type="caution">
    <text evidence="11">The sequence shown here is derived from an EMBL/GenBank/DDBJ whole genome shotgun (WGS) entry which is preliminary data.</text>
</comment>
<evidence type="ECO:0000256" key="5">
    <source>
        <dbReference type="ARBA" id="ARBA00022679"/>
    </source>
</evidence>
<evidence type="ECO:0000256" key="1">
    <source>
        <dbReference type="ARBA" id="ARBA00004713"/>
    </source>
</evidence>
<feature type="domain" description="3-deoxy-D-manno-octulosonic-acid transferase N-terminal" evidence="10">
    <location>
        <begin position="33"/>
        <end position="215"/>
    </location>
</feature>
<evidence type="ECO:0000256" key="9">
    <source>
        <dbReference type="RuleBase" id="RU365103"/>
    </source>
</evidence>
<keyword evidence="5 9" id="KW-0808">Transferase</keyword>
<dbReference type="EMBL" id="AZHW01000077">
    <property type="protein sequence ID" value="ETX03104.1"/>
    <property type="molecule type" value="Genomic_DNA"/>
</dbReference>
<dbReference type="InterPro" id="IPR038107">
    <property type="entry name" value="Glycos_transf_N_sf"/>
</dbReference>
<proteinExistence type="inferred from homology"/>
<keyword evidence="9" id="KW-1133">Transmembrane helix</keyword>
<comment type="pathway">
    <text evidence="1 9">Bacterial outer membrane biogenesis; LPS core biosynthesis.</text>
</comment>
<dbReference type="GO" id="GO:0043842">
    <property type="term" value="F:Kdo transferase activity"/>
    <property type="evidence" value="ECO:0007669"/>
    <property type="project" value="UniProtKB-EC"/>
</dbReference>
<dbReference type="PANTHER" id="PTHR42755:SF1">
    <property type="entry name" value="3-DEOXY-D-MANNO-OCTULOSONIC ACID TRANSFERASE, MITOCHONDRIAL-RELATED"/>
    <property type="match status" value="1"/>
</dbReference>
<evidence type="ECO:0000256" key="6">
    <source>
        <dbReference type="ARBA" id="ARBA00031445"/>
    </source>
</evidence>
<dbReference type="InterPro" id="IPR039901">
    <property type="entry name" value="Kdotransferase"/>
</dbReference>
<name>W4LYC2_ENTF1</name>
<evidence type="ECO:0000313" key="11">
    <source>
        <dbReference type="EMBL" id="ETX03104.1"/>
    </source>
</evidence>
<feature type="transmembrane region" description="Helical" evidence="9">
    <location>
        <begin position="6"/>
        <end position="22"/>
    </location>
</feature>
<keyword evidence="12" id="KW-1185">Reference proteome</keyword>
<sequence length="435" mass="48260">MYILYTIVLILMGWLALPYLLWRSLKGAGYHRDWLERFGCGAAQQLAAQHAPNGLLWFHAASVGEVQGLQPIIAELQQRFPALSVVCSTFTPTGKIMAKRLVPSAASVFLLPLDLPWVMGRLMRRLQPQALIIQETELWPNCLRAAARQGVPVIVVNGRLSPRSAKRYRWIRRLMQQVLSDVTLIMAQTQESAQRFEALGAMAQRLKVVGNTNIDRALLAQPDLVVPHALTLLTKGRRVWVGGSTHEGEEAMLLEAYRRVRQDHPEVLLVLAPRHLERVDAVVRQIQAAQFRPVRRSAYDPKTADALTGDAVVILDTLGELASLYGLCTIAFVGGSLVPIGGHNILEPAMFAKPMMFGPHMHHFPDLAHMFCVVGGAIQVADTEALDRTVWRLLQHPDEAELIGRRAYQTLQANRGALAAVVDDISRTLHRVTAA</sequence>
<dbReference type="SUPFAM" id="SSF53756">
    <property type="entry name" value="UDP-Glycosyltransferase/glycogen phosphorylase"/>
    <property type="match status" value="1"/>
</dbReference>
<evidence type="ECO:0000256" key="3">
    <source>
        <dbReference type="ARBA" id="ARBA00012621"/>
    </source>
</evidence>
<dbReference type="Pfam" id="PF04413">
    <property type="entry name" value="Glycos_transf_N"/>
    <property type="match status" value="1"/>
</dbReference>
<dbReference type="EC" id="2.4.99.12" evidence="3 9"/>
<dbReference type="Gene3D" id="3.40.50.11720">
    <property type="entry name" value="3-Deoxy-D-manno-octulosonic-acid transferase, N-terminal domain"/>
    <property type="match status" value="1"/>
</dbReference>
<evidence type="ECO:0000259" key="10">
    <source>
        <dbReference type="Pfam" id="PF04413"/>
    </source>
</evidence>
<dbReference type="UniPathway" id="UPA00958"/>
<reference evidence="11 12" key="1">
    <citation type="journal article" date="2014" name="Nature">
        <title>An environmental bacterial taxon with a large and distinct metabolic repertoire.</title>
        <authorList>
            <person name="Wilson M.C."/>
            <person name="Mori T."/>
            <person name="Ruckert C."/>
            <person name="Uria A.R."/>
            <person name="Helf M.J."/>
            <person name="Takada K."/>
            <person name="Gernert C."/>
            <person name="Steffens U.A."/>
            <person name="Heycke N."/>
            <person name="Schmitt S."/>
            <person name="Rinke C."/>
            <person name="Helfrich E.J."/>
            <person name="Brachmann A.O."/>
            <person name="Gurgui C."/>
            <person name="Wakimoto T."/>
            <person name="Kracht M."/>
            <person name="Crusemann M."/>
            <person name="Hentschel U."/>
            <person name="Abe I."/>
            <person name="Matsunaga S."/>
            <person name="Kalinowski J."/>
            <person name="Takeyama H."/>
            <person name="Piel J."/>
        </authorList>
    </citation>
    <scope>NUCLEOTIDE SEQUENCE [LARGE SCALE GENOMIC DNA]</scope>
    <source>
        <strain evidence="12">TSY1</strain>
    </source>
</reference>
<keyword evidence="9" id="KW-1003">Cell membrane</keyword>
<dbReference type="PANTHER" id="PTHR42755">
    <property type="entry name" value="3-DEOXY-MANNO-OCTULOSONATE CYTIDYLYLTRANSFERASE"/>
    <property type="match status" value="1"/>
</dbReference>
<comment type="subcellular location">
    <subcellularLocation>
        <location evidence="9">Cell membrane</location>
    </subcellularLocation>
</comment>
<keyword evidence="9" id="KW-0472">Membrane</keyword>
<dbReference type="Proteomes" id="UP000019141">
    <property type="component" value="Unassembled WGS sequence"/>
</dbReference>
<evidence type="ECO:0000256" key="2">
    <source>
        <dbReference type="ARBA" id="ARBA00006380"/>
    </source>
</evidence>
<evidence type="ECO:0000256" key="7">
    <source>
        <dbReference type="ARBA" id="ARBA00049183"/>
    </source>
</evidence>
<gene>
    <name evidence="11" type="ORF">ETSY1_01205</name>
</gene>
<dbReference type="Gene3D" id="3.40.50.2000">
    <property type="entry name" value="Glycogen Phosphorylase B"/>
    <property type="match status" value="1"/>
</dbReference>
<comment type="catalytic activity">
    <reaction evidence="7 9">
        <text>lipid IVA (E. coli) + CMP-3-deoxy-beta-D-manno-octulosonate = alpha-Kdo-(2-&gt;6)-lipid IVA (E. coli) + CMP + H(+)</text>
        <dbReference type="Rhea" id="RHEA:28066"/>
        <dbReference type="ChEBI" id="CHEBI:15378"/>
        <dbReference type="ChEBI" id="CHEBI:58603"/>
        <dbReference type="ChEBI" id="CHEBI:60364"/>
        <dbReference type="ChEBI" id="CHEBI:60377"/>
        <dbReference type="ChEBI" id="CHEBI:85987"/>
        <dbReference type="EC" id="2.4.99.12"/>
    </reaction>
</comment>
<protein>
    <recommendedName>
        <fullName evidence="4 9">3-deoxy-D-manno-octulosonic acid transferase</fullName>
        <shortName evidence="9">Kdo transferase</shortName>
        <ecNumber evidence="3 9">2.4.99.12</ecNumber>
    </recommendedName>
    <alternativeName>
        <fullName evidence="6 9">Lipid IV(A) 3-deoxy-D-manno-octulosonic acid transferase</fullName>
    </alternativeName>
</protein>
<dbReference type="GO" id="GO:0009244">
    <property type="term" value="P:lipopolysaccharide core region biosynthetic process"/>
    <property type="evidence" value="ECO:0007669"/>
    <property type="project" value="UniProtKB-UniRule"/>
</dbReference>
<feature type="active site" description="Proton acceptor" evidence="8">
    <location>
        <position position="65"/>
    </location>
</feature>
<evidence type="ECO:0000256" key="8">
    <source>
        <dbReference type="PIRSR" id="PIRSR639901-1"/>
    </source>
</evidence>
<evidence type="ECO:0000256" key="4">
    <source>
        <dbReference type="ARBA" id="ARBA00019077"/>
    </source>
</evidence>
<accession>W4LYC2</accession>
<dbReference type="GO" id="GO:0009245">
    <property type="term" value="P:lipid A biosynthetic process"/>
    <property type="evidence" value="ECO:0007669"/>
    <property type="project" value="TreeGrafter"/>
</dbReference>
<keyword evidence="9" id="KW-0812">Transmembrane</keyword>